<reference evidence="1 2" key="1">
    <citation type="submission" date="2006-02" db="EMBL/GenBank/DDBJ databases">
        <authorList>
            <person name="Waterbury J."/>
            <person name="Ferriera S."/>
            <person name="Johnson J."/>
            <person name="Kravitz S."/>
            <person name="Halpern A."/>
            <person name="Remington K."/>
            <person name="Beeson K."/>
            <person name="Tran B."/>
            <person name="Rogers Y.-H."/>
            <person name="Friedman R."/>
            <person name="Venter J.C."/>
        </authorList>
    </citation>
    <scope>NUCLEOTIDE SEQUENCE [LARGE SCALE GENOMIC DNA]</scope>
    <source>
        <strain evidence="1 2">Nb-231</strain>
    </source>
</reference>
<dbReference type="HOGENOM" id="CLU_3330671_0_0_6"/>
<dbReference type="Proteomes" id="UP000003374">
    <property type="component" value="Unassembled WGS sequence"/>
</dbReference>
<organism evidence="1 2">
    <name type="scientific">Nitrococcus mobilis Nb-231</name>
    <dbReference type="NCBI Taxonomy" id="314278"/>
    <lineage>
        <taxon>Bacteria</taxon>
        <taxon>Pseudomonadati</taxon>
        <taxon>Pseudomonadota</taxon>
        <taxon>Gammaproteobacteria</taxon>
        <taxon>Chromatiales</taxon>
        <taxon>Ectothiorhodospiraceae</taxon>
        <taxon>Nitrococcus</taxon>
    </lineage>
</organism>
<sequence length="38" mass="4426">MPHLNKCRLALIVALRRDMTVRARHEEQQIDPAAPYLV</sequence>
<comment type="caution">
    <text evidence="1">The sequence shown here is derived from an EMBL/GenBank/DDBJ whole genome shotgun (WGS) entry which is preliminary data.</text>
</comment>
<keyword evidence="2" id="KW-1185">Reference proteome</keyword>
<evidence type="ECO:0000313" key="2">
    <source>
        <dbReference type="Proteomes" id="UP000003374"/>
    </source>
</evidence>
<protein>
    <submittedName>
        <fullName evidence="1">Uncharacterized protein</fullName>
    </submittedName>
</protein>
<evidence type="ECO:0000313" key="1">
    <source>
        <dbReference type="EMBL" id="EAR22395.1"/>
    </source>
</evidence>
<name>A4BP94_9GAMM</name>
<gene>
    <name evidence="1" type="ORF">NB231_11684</name>
</gene>
<proteinExistence type="predicted"/>
<dbReference type="EMBL" id="AAOF01000003">
    <property type="protein sequence ID" value="EAR22395.1"/>
    <property type="molecule type" value="Genomic_DNA"/>
</dbReference>
<accession>A4BP94</accession>
<dbReference type="AlphaFoldDB" id="A4BP94"/>